<evidence type="ECO:0000256" key="13">
    <source>
        <dbReference type="ARBA" id="ARBA00023125"/>
    </source>
</evidence>
<dbReference type="Gene3D" id="3.30.1490.100">
    <property type="entry name" value="DNA polymerase, Y-family, little finger domain"/>
    <property type="match status" value="1"/>
</dbReference>
<keyword evidence="5 16" id="KW-0963">Cytoplasm</keyword>
<dbReference type="InterPro" id="IPR043502">
    <property type="entry name" value="DNA/RNA_pol_sf"/>
</dbReference>
<evidence type="ECO:0000256" key="16">
    <source>
        <dbReference type="HAMAP-Rule" id="MF_01113"/>
    </source>
</evidence>
<dbReference type="GO" id="GO:0042276">
    <property type="term" value="P:error-prone translesion synthesis"/>
    <property type="evidence" value="ECO:0007669"/>
    <property type="project" value="TreeGrafter"/>
</dbReference>
<keyword evidence="14 16" id="KW-0234">DNA repair</keyword>
<keyword evidence="13 16" id="KW-0238">DNA-binding</keyword>
<keyword evidence="20" id="KW-1185">Reference proteome</keyword>
<evidence type="ECO:0000256" key="6">
    <source>
        <dbReference type="ARBA" id="ARBA00022679"/>
    </source>
</evidence>
<dbReference type="InterPro" id="IPR053848">
    <property type="entry name" value="IMS_HHH_1"/>
</dbReference>
<dbReference type="AlphaFoldDB" id="A0A2Z6IAB6"/>
<evidence type="ECO:0000256" key="15">
    <source>
        <dbReference type="ARBA" id="ARBA00049244"/>
    </source>
</evidence>
<keyword evidence="8 16" id="KW-0235">DNA replication</keyword>
<keyword evidence="11 16" id="KW-0460">Magnesium</keyword>
<dbReference type="Gene3D" id="1.10.150.20">
    <property type="entry name" value="5' to 3' exonuclease, C-terminal subdomain"/>
    <property type="match status" value="1"/>
</dbReference>
<reference evidence="19 20" key="1">
    <citation type="journal article" date="2018" name="Int. J. Syst. Evol. Microbiol.">
        <title>Mesosutterella multiformis gen. nov., sp. nov., a member of the family Sutterellaceae and Sutterella megalosphaeroides sp. nov., isolated from human faeces.</title>
        <authorList>
            <person name="Sakamoto M."/>
            <person name="Ikeyama N."/>
            <person name="Kunihiro T."/>
            <person name="Iino T."/>
            <person name="Yuki M."/>
            <person name="Ohkuma M."/>
        </authorList>
    </citation>
    <scope>NUCLEOTIDE SEQUENCE [LARGE SCALE GENOMIC DNA]</scope>
    <source>
        <strain evidence="19 20">6FBBBH3</strain>
    </source>
</reference>
<organism evidence="19 20">
    <name type="scientific">Sutterella megalosphaeroides</name>
    <dbReference type="NCBI Taxonomy" id="2494234"/>
    <lineage>
        <taxon>Bacteria</taxon>
        <taxon>Pseudomonadati</taxon>
        <taxon>Pseudomonadota</taxon>
        <taxon>Betaproteobacteria</taxon>
        <taxon>Burkholderiales</taxon>
        <taxon>Sutterellaceae</taxon>
        <taxon>Sutterella</taxon>
    </lineage>
</organism>
<keyword evidence="9 16" id="KW-0479">Metal-binding</keyword>
<evidence type="ECO:0000256" key="17">
    <source>
        <dbReference type="SAM" id="MobiDB-lite"/>
    </source>
</evidence>
<keyword evidence="7 16" id="KW-0548">Nucleotidyltransferase</keyword>
<dbReference type="InterPro" id="IPR017961">
    <property type="entry name" value="DNA_pol_Y-fam_little_finger"/>
</dbReference>
<dbReference type="PROSITE" id="PS50173">
    <property type="entry name" value="UMUC"/>
    <property type="match status" value="1"/>
</dbReference>
<feature type="active site" evidence="16">
    <location>
        <position position="118"/>
    </location>
</feature>
<evidence type="ECO:0000313" key="19">
    <source>
        <dbReference type="EMBL" id="BBF22840.1"/>
    </source>
</evidence>
<dbReference type="SUPFAM" id="SSF56672">
    <property type="entry name" value="DNA/RNA polymerases"/>
    <property type="match status" value="1"/>
</dbReference>
<gene>
    <name evidence="16 19" type="primary">dinB</name>
    <name evidence="19" type="ORF">SUTMEG_07310</name>
</gene>
<dbReference type="Gene3D" id="3.40.1170.60">
    <property type="match status" value="1"/>
</dbReference>
<evidence type="ECO:0000256" key="1">
    <source>
        <dbReference type="ARBA" id="ARBA00004496"/>
    </source>
</evidence>
<dbReference type="GO" id="GO:0003887">
    <property type="term" value="F:DNA-directed DNA polymerase activity"/>
    <property type="evidence" value="ECO:0007669"/>
    <property type="project" value="UniProtKB-UniRule"/>
</dbReference>
<dbReference type="FunFam" id="3.40.1170.60:FF:000001">
    <property type="entry name" value="DNA polymerase IV"/>
    <property type="match status" value="1"/>
</dbReference>
<dbReference type="OrthoDB" id="9808813at2"/>
<name>A0A2Z6IAB6_9BURK</name>
<dbReference type="PANTHER" id="PTHR11076:SF33">
    <property type="entry name" value="DNA POLYMERASE KAPPA"/>
    <property type="match status" value="1"/>
</dbReference>
<keyword evidence="4 16" id="KW-0515">Mutator protein</keyword>
<dbReference type="InterPro" id="IPR043128">
    <property type="entry name" value="Rev_trsase/Diguanyl_cyclase"/>
</dbReference>
<sequence>MTSKGTIPPIFTNDTSRRIVHVDMDAFYASVEQRDRPELRGRPIAVGHEDGRGVVATASYEARRFGVRSAMPSRRARELCPELIFVPSRIAYYREVSAQIHDIFHRYTDVVEPLSLDEAFLDVTGNKLGLEVGTEVARRIKEDIRRELNLVASAGVSYNKFLAKIASDFRKPDGLCTIHPSRAIAFIDRLPVEALWGVGPATARRFHEMGITTAPQVRALPLSVLTDVFGQAGVMFYKFVRGIDDRPVLAERVRKSVGCEETFETDIGALDALRAELSAVAEELARRMRKAAFAGRTLTLKVRFSDFTTITRSTTRPGAWPADPAALSEGGCELLSGVAIPPEGVRLLGLSVSSPVSGVSEGSGGSGSSERAAPRSEQGTLF</sequence>
<dbReference type="SUPFAM" id="SSF100879">
    <property type="entry name" value="Lesion bypass DNA polymerase (Y-family), little finger domain"/>
    <property type="match status" value="1"/>
</dbReference>
<dbReference type="GO" id="GO:0000287">
    <property type="term" value="F:magnesium ion binding"/>
    <property type="evidence" value="ECO:0007669"/>
    <property type="project" value="UniProtKB-UniRule"/>
</dbReference>
<dbReference type="GO" id="GO:0003684">
    <property type="term" value="F:damaged DNA binding"/>
    <property type="evidence" value="ECO:0007669"/>
    <property type="project" value="InterPro"/>
</dbReference>
<feature type="compositionally biased region" description="Low complexity" evidence="17">
    <location>
        <begin position="368"/>
        <end position="382"/>
    </location>
</feature>
<dbReference type="PANTHER" id="PTHR11076">
    <property type="entry name" value="DNA REPAIR POLYMERASE UMUC / TRANSFERASE FAMILY MEMBER"/>
    <property type="match status" value="1"/>
</dbReference>
<dbReference type="HAMAP" id="MF_01113">
    <property type="entry name" value="DNApol_IV"/>
    <property type="match status" value="1"/>
</dbReference>
<feature type="region of interest" description="Disordered" evidence="17">
    <location>
        <begin position="356"/>
        <end position="382"/>
    </location>
</feature>
<feature type="binding site" evidence="16">
    <location>
        <position position="117"/>
    </location>
    <ligand>
        <name>Mg(2+)</name>
        <dbReference type="ChEBI" id="CHEBI:18420"/>
    </ligand>
</feature>
<dbReference type="EMBL" id="AP018786">
    <property type="protein sequence ID" value="BBF22840.1"/>
    <property type="molecule type" value="Genomic_DNA"/>
</dbReference>
<accession>A0A2Z6IAB6</accession>
<evidence type="ECO:0000256" key="3">
    <source>
        <dbReference type="ARBA" id="ARBA00011245"/>
    </source>
</evidence>
<dbReference type="InterPro" id="IPR036775">
    <property type="entry name" value="DNA_pol_Y-fam_lit_finger_sf"/>
</dbReference>
<evidence type="ECO:0000256" key="9">
    <source>
        <dbReference type="ARBA" id="ARBA00022723"/>
    </source>
</evidence>
<dbReference type="GO" id="GO:0006261">
    <property type="term" value="P:DNA-templated DNA replication"/>
    <property type="evidence" value="ECO:0007669"/>
    <property type="project" value="UniProtKB-UniRule"/>
</dbReference>
<dbReference type="GO" id="GO:0009432">
    <property type="term" value="P:SOS response"/>
    <property type="evidence" value="ECO:0007669"/>
    <property type="project" value="TreeGrafter"/>
</dbReference>
<evidence type="ECO:0000256" key="2">
    <source>
        <dbReference type="ARBA" id="ARBA00010945"/>
    </source>
</evidence>
<evidence type="ECO:0000256" key="7">
    <source>
        <dbReference type="ARBA" id="ARBA00022695"/>
    </source>
</evidence>
<evidence type="ECO:0000259" key="18">
    <source>
        <dbReference type="PROSITE" id="PS50173"/>
    </source>
</evidence>
<feature type="binding site" evidence="16">
    <location>
        <position position="23"/>
    </location>
    <ligand>
        <name>Mg(2+)</name>
        <dbReference type="ChEBI" id="CHEBI:18420"/>
    </ligand>
</feature>
<evidence type="ECO:0000256" key="4">
    <source>
        <dbReference type="ARBA" id="ARBA00022457"/>
    </source>
</evidence>
<evidence type="ECO:0000313" key="20">
    <source>
        <dbReference type="Proteomes" id="UP000271003"/>
    </source>
</evidence>
<comment type="subcellular location">
    <subcellularLocation>
        <location evidence="1 16">Cytoplasm</location>
    </subcellularLocation>
</comment>
<comment type="cofactor">
    <cofactor evidence="16">
        <name>Mg(2+)</name>
        <dbReference type="ChEBI" id="CHEBI:18420"/>
    </cofactor>
    <text evidence="16">Binds 2 magnesium ions per subunit.</text>
</comment>
<evidence type="ECO:0000256" key="8">
    <source>
        <dbReference type="ARBA" id="ARBA00022705"/>
    </source>
</evidence>
<dbReference type="RefSeq" id="WP_120177813.1">
    <property type="nucleotide sequence ID" value="NZ_AP018786.1"/>
</dbReference>
<dbReference type="Pfam" id="PF11799">
    <property type="entry name" value="IMS_C"/>
    <property type="match status" value="1"/>
</dbReference>
<dbReference type="CDD" id="cd03586">
    <property type="entry name" value="PolY_Pol_IV_kappa"/>
    <property type="match status" value="1"/>
</dbReference>
<keyword evidence="12 16" id="KW-0239">DNA-directed DNA polymerase</keyword>
<dbReference type="GO" id="GO:0005829">
    <property type="term" value="C:cytosol"/>
    <property type="evidence" value="ECO:0007669"/>
    <property type="project" value="TreeGrafter"/>
</dbReference>
<keyword evidence="6 16" id="KW-0808">Transferase</keyword>
<dbReference type="NCBIfam" id="NF002677">
    <property type="entry name" value="PRK02406.1"/>
    <property type="match status" value="1"/>
</dbReference>
<evidence type="ECO:0000256" key="12">
    <source>
        <dbReference type="ARBA" id="ARBA00022932"/>
    </source>
</evidence>
<dbReference type="InterPro" id="IPR022880">
    <property type="entry name" value="DNApol_IV"/>
</dbReference>
<keyword evidence="10 16" id="KW-0227">DNA damage</keyword>
<evidence type="ECO:0000256" key="5">
    <source>
        <dbReference type="ARBA" id="ARBA00022490"/>
    </source>
</evidence>
<dbReference type="FunFam" id="3.30.1490.100:FF:000004">
    <property type="entry name" value="DNA polymerase IV"/>
    <property type="match status" value="1"/>
</dbReference>
<evidence type="ECO:0000256" key="10">
    <source>
        <dbReference type="ARBA" id="ARBA00022763"/>
    </source>
</evidence>
<feature type="domain" description="UmuC" evidence="18">
    <location>
        <begin position="19"/>
        <end position="199"/>
    </location>
</feature>
<dbReference type="InterPro" id="IPR001126">
    <property type="entry name" value="UmuC"/>
</dbReference>
<dbReference type="KEGG" id="sutt:SUTMEG_07310"/>
<feature type="site" description="Substrate discrimination" evidence="16">
    <location>
        <position position="28"/>
    </location>
</feature>
<comment type="function">
    <text evidence="16">Poorly processive, error-prone DNA polymerase involved in untargeted mutagenesis. Copies undamaged DNA at stalled replication forks, which arise in vivo from mismatched or misaligned primer ends. These misaligned primers can be extended by PolIV. Exhibits no 3'-5' exonuclease (proofreading) activity. May be involved in translesional synthesis, in conjunction with the beta clamp from PolIII.</text>
</comment>
<dbReference type="Pfam" id="PF21999">
    <property type="entry name" value="IMS_HHH_1"/>
    <property type="match status" value="1"/>
</dbReference>
<dbReference type="Proteomes" id="UP000271003">
    <property type="component" value="Chromosome"/>
</dbReference>
<comment type="catalytic activity">
    <reaction evidence="15 16">
        <text>DNA(n) + a 2'-deoxyribonucleoside 5'-triphosphate = DNA(n+1) + diphosphate</text>
        <dbReference type="Rhea" id="RHEA:22508"/>
        <dbReference type="Rhea" id="RHEA-COMP:17339"/>
        <dbReference type="Rhea" id="RHEA-COMP:17340"/>
        <dbReference type="ChEBI" id="CHEBI:33019"/>
        <dbReference type="ChEBI" id="CHEBI:61560"/>
        <dbReference type="ChEBI" id="CHEBI:173112"/>
        <dbReference type="EC" id="2.7.7.7"/>
    </reaction>
</comment>
<evidence type="ECO:0000256" key="14">
    <source>
        <dbReference type="ARBA" id="ARBA00023204"/>
    </source>
</evidence>
<proteinExistence type="inferred from homology"/>
<evidence type="ECO:0000256" key="11">
    <source>
        <dbReference type="ARBA" id="ARBA00022842"/>
    </source>
</evidence>
<dbReference type="GO" id="GO:0006281">
    <property type="term" value="P:DNA repair"/>
    <property type="evidence" value="ECO:0007669"/>
    <property type="project" value="UniProtKB-UniRule"/>
</dbReference>
<comment type="similarity">
    <text evidence="2 16">Belongs to the DNA polymerase type-Y family.</text>
</comment>
<dbReference type="InterPro" id="IPR050116">
    <property type="entry name" value="DNA_polymerase-Y"/>
</dbReference>
<protein>
    <recommendedName>
        <fullName evidence="16">DNA polymerase IV</fullName>
        <shortName evidence="16">Pol IV</shortName>
        <ecNumber evidence="16">2.7.7.7</ecNumber>
    </recommendedName>
</protein>
<comment type="subunit">
    <text evidence="3 16">Monomer.</text>
</comment>
<dbReference type="Gene3D" id="3.30.70.270">
    <property type="match status" value="1"/>
</dbReference>
<dbReference type="Pfam" id="PF00817">
    <property type="entry name" value="IMS"/>
    <property type="match status" value="1"/>
</dbReference>
<dbReference type="EC" id="2.7.7.7" evidence="16"/>